<evidence type="ECO:0000256" key="5">
    <source>
        <dbReference type="ARBA" id="ARBA00022505"/>
    </source>
</evidence>
<dbReference type="SUPFAM" id="SSF63867">
    <property type="entry name" value="MoeA C-terminal domain-like"/>
    <property type="match status" value="1"/>
</dbReference>
<evidence type="ECO:0000256" key="8">
    <source>
        <dbReference type="ARBA" id="ARBA00022842"/>
    </source>
</evidence>
<dbReference type="Pfam" id="PF03454">
    <property type="entry name" value="MoeA_C"/>
    <property type="match status" value="1"/>
</dbReference>
<dbReference type="Pfam" id="PF03453">
    <property type="entry name" value="MoeA_N"/>
    <property type="match status" value="1"/>
</dbReference>
<sequence length="493" mass="51085">MGSGCRPRRRRGHRRRGAAHRPTRCAAGRDAARRTRIIPRDRRNPGLTVTPHEHDGHTEHGVHSGHAHTAPDDACAPAASARSVAEQLAHVLAQVTALPPVRLPLDEARGLVLAEDVRSATDTPPFDNSAMDGYAVRRADLLGASETTPITLPVIADLAAGTAENPQIGPGQVARIMTGAPIPDGADAVVPIENTDQGRYSVIVRVPPQPAAHIRRAGDDAHAGDTVLRAGLQLWPTRIAAAASAGTGTVLVHPAPRVAVISTGSELVVPGEPTRRGQIPDSNSFLLAAAVAEAGGIPLRVGAVPDDDDTLRNLLTRLAGTVDAIVLSGGVSVGAYDVVKAVLAPLGTVGFGPVKMQPGKPQGFGRWPAAADGAAGPLIFALPGNPVSAYVSFEVFVRPALRRMLGHTSIQRSRVQAVVADGWSSPQGRAQYMPVVIEADGDRTLARRAARGGSGSHLVASLGQATAFAVVPEDTTRVVAGDTVTVLLTTLAD</sequence>
<proteinExistence type="inferred from homology"/>
<feature type="compositionally biased region" description="Basic and acidic residues" evidence="12">
    <location>
        <begin position="30"/>
        <end position="44"/>
    </location>
</feature>
<comment type="pathway">
    <text evidence="3 11">Cofactor biosynthesis; molybdopterin biosynthesis.</text>
</comment>
<dbReference type="FunFam" id="3.40.980.10:FF:000004">
    <property type="entry name" value="Molybdopterin molybdenumtransferase"/>
    <property type="match status" value="1"/>
</dbReference>
<feature type="compositionally biased region" description="Basic residues" evidence="12">
    <location>
        <begin position="1"/>
        <end position="23"/>
    </location>
</feature>
<dbReference type="GO" id="GO:0061599">
    <property type="term" value="F:molybdopterin molybdotransferase activity"/>
    <property type="evidence" value="ECO:0007669"/>
    <property type="project" value="UniProtKB-UniRule"/>
</dbReference>
<evidence type="ECO:0000313" key="15">
    <source>
        <dbReference type="Proteomes" id="UP000272015"/>
    </source>
</evidence>
<dbReference type="NCBIfam" id="TIGR00177">
    <property type="entry name" value="molyb_syn"/>
    <property type="match status" value="1"/>
</dbReference>
<dbReference type="AlphaFoldDB" id="A0A3A5MUJ9"/>
<evidence type="ECO:0000256" key="10">
    <source>
        <dbReference type="ARBA" id="ARBA00047317"/>
    </source>
</evidence>
<keyword evidence="8 11" id="KW-0460">Magnesium</keyword>
<evidence type="ECO:0000256" key="11">
    <source>
        <dbReference type="RuleBase" id="RU365090"/>
    </source>
</evidence>
<evidence type="ECO:0000256" key="6">
    <source>
        <dbReference type="ARBA" id="ARBA00022679"/>
    </source>
</evidence>
<feature type="compositionally biased region" description="Basic and acidic residues" evidence="12">
    <location>
        <begin position="51"/>
        <end position="62"/>
    </location>
</feature>
<dbReference type="Proteomes" id="UP000272015">
    <property type="component" value="Unassembled WGS sequence"/>
</dbReference>
<evidence type="ECO:0000256" key="1">
    <source>
        <dbReference type="ARBA" id="ARBA00001946"/>
    </source>
</evidence>
<evidence type="ECO:0000256" key="2">
    <source>
        <dbReference type="ARBA" id="ARBA00002901"/>
    </source>
</evidence>
<evidence type="ECO:0000256" key="3">
    <source>
        <dbReference type="ARBA" id="ARBA00005046"/>
    </source>
</evidence>
<evidence type="ECO:0000256" key="7">
    <source>
        <dbReference type="ARBA" id="ARBA00022723"/>
    </source>
</evidence>
<comment type="catalytic activity">
    <reaction evidence="10">
        <text>adenylyl-molybdopterin + molybdate = Mo-molybdopterin + AMP + H(+)</text>
        <dbReference type="Rhea" id="RHEA:35047"/>
        <dbReference type="ChEBI" id="CHEBI:15378"/>
        <dbReference type="ChEBI" id="CHEBI:36264"/>
        <dbReference type="ChEBI" id="CHEBI:62727"/>
        <dbReference type="ChEBI" id="CHEBI:71302"/>
        <dbReference type="ChEBI" id="CHEBI:456215"/>
        <dbReference type="EC" id="2.10.1.1"/>
    </reaction>
</comment>
<evidence type="ECO:0000256" key="12">
    <source>
        <dbReference type="SAM" id="MobiDB-lite"/>
    </source>
</evidence>
<comment type="function">
    <text evidence="2 11">Catalyzes the insertion of molybdate into adenylated molybdopterin with the concomitant release of AMP.</text>
</comment>
<dbReference type="Gene3D" id="3.40.980.10">
    <property type="entry name" value="MoaB/Mog-like domain"/>
    <property type="match status" value="1"/>
</dbReference>
<comment type="cofactor">
    <cofactor evidence="1 11">
        <name>Mg(2+)</name>
        <dbReference type="ChEBI" id="CHEBI:18420"/>
    </cofactor>
</comment>
<dbReference type="CDD" id="cd00887">
    <property type="entry name" value="MoeA"/>
    <property type="match status" value="1"/>
</dbReference>
<accession>A0A3A5MUJ9</accession>
<dbReference type="OrthoDB" id="9804758at2"/>
<gene>
    <name evidence="14" type="ORF">D6T64_03045</name>
</gene>
<organism evidence="14 15">
    <name type="scientific">Cryobacterium melibiosiphilum</name>
    <dbReference type="NCBI Taxonomy" id="995039"/>
    <lineage>
        <taxon>Bacteria</taxon>
        <taxon>Bacillati</taxon>
        <taxon>Actinomycetota</taxon>
        <taxon>Actinomycetes</taxon>
        <taxon>Micrococcales</taxon>
        <taxon>Microbacteriaceae</taxon>
        <taxon>Cryobacterium</taxon>
    </lineage>
</organism>
<evidence type="ECO:0000313" key="14">
    <source>
        <dbReference type="EMBL" id="RJT90858.1"/>
    </source>
</evidence>
<dbReference type="InterPro" id="IPR036688">
    <property type="entry name" value="MoeA_C_domain_IV_sf"/>
</dbReference>
<dbReference type="FunFam" id="2.170.190.11:FF:000001">
    <property type="entry name" value="Molybdopterin molybdenumtransferase"/>
    <property type="match status" value="1"/>
</dbReference>
<dbReference type="Gene3D" id="3.90.105.10">
    <property type="entry name" value="Molybdopterin biosynthesis moea protein, domain 2"/>
    <property type="match status" value="1"/>
</dbReference>
<dbReference type="PANTHER" id="PTHR10192:SF5">
    <property type="entry name" value="GEPHYRIN"/>
    <property type="match status" value="1"/>
</dbReference>
<dbReference type="UniPathway" id="UPA00344"/>
<dbReference type="GO" id="GO:0006777">
    <property type="term" value="P:Mo-molybdopterin cofactor biosynthetic process"/>
    <property type="evidence" value="ECO:0007669"/>
    <property type="project" value="UniProtKB-UniRule"/>
</dbReference>
<comment type="similarity">
    <text evidence="4 11">Belongs to the MoeA family.</text>
</comment>
<keyword evidence="6 11" id="KW-0808">Transferase</keyword>
<dbReference type="InterPro" id="IPR038987">
    <property type="entry name" value="MoeA-like"/>
</dbReference>
<dbReference type="SUPFAM" id="SSF53218">
    <property type="entry name" value="Molybdenum cofactor biosynthesis proteins"/>
    <property type="match status" value="1"/>
</dbReference>
<evidence type="ECO:0000259" key="13">
    <source>
        <dbReference type="SMART" id="SM00852"/>
    </source>
</evidence>
<dbReference type="GO" id="GO:0046872">
    <property type="term" value="F:metal ion binding"/>
    <property type="evidence" value="ECO:0007669"/>
    <property type="project" value="UniProtKB-UniRule"/>
</dbReference>
<dbReference type="InterPro" id="IPR036135">
    <property type="entry name" value="MoeA_linker/N_sf"/>
</dbReference>
<dbReference type="EC" id="2.10.1.1" evidence="11"/>
<dbReference type="Gene3D" id="2.170.190.11">
    <property type="entry name" value="Molybdopterin biosynthesis moea protein, domain 3"/>
    <property type="match status" value="1"/>
</dbReference>
<dbReference type="SMART" id="SM00852">
    <property type="entry name" value="MoCF_biosynth"/>
    <property type="match status" value="1"/>
</dbReference>
<comment type="caution">
    <text evidence="14">The sequence shown here is derived from an EMBL/GenBank/DDBJ whole genome shotgun (WGS) entry which is preliminary data.</text>
</comment>
<protein>
    <recommendedName>
        <fullName evidence="11">Molybdopterin molybdenumtransferase</fullName>
        <ecNumber evidence="11">2.10.1.1</ecNumber>
    </recommendedName>
</protein>
<dbReference type="GO" id="GO:0005829">
    <property type="term" value="C:cytosol"/>
    <property type="evidence" value="ECO:0007669"/>
    <property type="project" value="TreeGrafter"/>
</dbReference>
<dbReference type="InterPro" id="IPR036425">
    <property type="entry name" value="MoaB/Mog-like_dom_sf"/>
</dbReference>
<keyword evidence="7 11" id="KW-0479">Metal-binding</keyword>
<name>A0A3A5MUJ9_9MICO</name>
<dbReference type="InterPro" id="IPR001453">
    <property type="entry name" value="MoaB/Mog_dom"/>
</dbReference>
<dbReference type="Gene3D" id="2.40.340.10">
    <property type="entry name" value="MoeA, C-terminal, domain IV"/>
    <property type="match status" value="1"/>
</dbReference>
<dbReference type="PANTHER" id="PTHR10192">
    <property type="entry name" value="MOLYBDOPTERIN BIOSYNTHESIS PROTEIN"/>
    <property type="match status" value="1"/>
</dbReference>
<dbReference type="EMBL" id="QZVS01000055">
    <property type="protein sequence ID" value="RJT90858.1"/>
    <property type="molecule type" value="Genomic_DNA"/>
</dbReference>
<keyword evidence="15" id="KW-1185">Reference proteome</keyword>
<dbReference type="NCBIfam" id="NF045515">
    <property type="entry name" value="Glp_gephyrin"/>
    <property type="match status" value="1"/>
</dbReference>
<evidence type="ECO:0000256" key="9">
    <source>
        <dbReference type="ARBA" id="ARBA00023150"/>
    </source>
</evidence>
<evidence type="ECO:0000256" key="4">
    <source>
        <dbReference type="ARBA" id="ARBA00010763"/>
    </source>
</evidence>
<dbReference type="SUPFAM" id="SSF63882">
    <property type="entry name" value="MoeA N-terminal region -like"/>
    <property type="match status" value="1"/>
</dbReference>
<feature type="region of interest" description="Disordered" evidence="12">
    <location>
        <begin position="1"/>
        <end position="71"/>
    </location>
</feature>
<feature type="domain" description="MoaB/Mog" evidence="13">
    <location>
        <begin position="259"/>
        <end position="403"/>
    </location>
</feature>
<keyword evidence="5 11" id="KW-0500">Molybdenum</keyword>
<reference evidence="14 15" key="1">
    <citation type="submission" date="2018-09" db="EMBL/GenBank/DDBJ databases">
        <title>Novel species of Cryobacterium.</title>
        <authorList>
            <person name="Liu Q."/>
            <person name="Xin Y.-H."/>
        </authorList>
    </citation>
    <scope>NUCLEOTIDE SEQUENCE [LARGE SCALE GENOMIC DNA]</scope>
    <source>
        <strain evidence="14 15">Hh39</strain>
    </source>
</reference>
<dbReference type="InterPro" id="IPR005110">
    <property type="entry name" value="MoeA_linker/N"/>
</dbReference>
<keyword evidence="9 11" id="KW-0501">Molybdenum cofactor biosynthesis</keyword>
<dbReference type="Pfam" id="PF00994">
    <property type="entry name" value="MoCF_biosynth"/>
    <property type="match status" value="1"/>
</dbReference>
<dbReference type="InterPro" id="IPR005111">
    <property type="entry name" value="MoeA_C_domain_IV"/>
</dbReference>